<dbReference type="Gene3D" id="3.10.100.10">
    <property type="entry name" value="Mannose-Binding Protein A, subunit A"/>
    <property type="match status" value="1"/>
</dbReference>
<dbReference type="CTD" id="50489"/>
<keyword evidence="1" id="KW-0430">Lectin</keyword>
<dbReference type="CDD" id="cd03590">
    <property type="entry name" value="CLECT_DC-SIGN_like"/>
    <property type="match status" value="1"/>
</dbReference>
<reference evidence="6" key="1">
    <citation type="submission" date="2025-08" db="UniProtKB">
        <authorList>
            <consortium name="Ensembl"/>
        </authorList>
    </citation>
    <scope>IDENTIFICATION</scope>
</reference>
<evidence type="ECO:0000256" key="2">
    <source>
        <dbReference type="ARBA" id="ARBA00023157"/>
    </source>
</evidence>
<evidence type="ECO:0000256" key="1">
    <source>
        <dbReference type="ARBA" id="ARBA00022734"/>
    </source>
</evidence>
<organism evidence="6 7">
    <name type="scientific">Chinchilla lanigera</name>
    <name type="common">Long-tailed chinchilla</name>
    <name type="synonym">Chinchilla villidera</name>
    <dbReference type="NCBI Taxonomy" id="34839"/>
    <lineage>
        <taxon>Eukaryota</taxon>
        <taxon>Metazoa</taxon>
        <taxon>Chordata</taxon>
        <taxon>Craniata</taxon>
        <taxon>Vertebrata</taxon>
        <taxon>Euteleostomi</taxon>
        <taxon>Mammalia</taxon>
        <taxon>Eutheria</taxon>
        <taxon>Euarchontoglires</taxon>
        <taxon>Glires</taxon>
        <taxon>Rodentia</taxon>
        <taxon>Hystricomorpha</taxon>
        <taxon>Chinchillidae</taxon>
        <taxon>Chinchilla</taxon>
    </lineage>
</organism>
<dbReference type="InterPro" id="IPR016186">
    <property type="entry name" value="C-type_lectin-like/link_sf"/>
</dbReference>
<dbReference type="AlphaFoldDB" id="A0A8C2VDY5"/>
<dbReference type="PANTHER" id="PTHR22803">
    <property type="entry name" value="MANNOSE, PHOSPHOLIPASE, LECTIN RECEPTOR RELATED"/>
    <property type="match status" value="1"/>
</dbReference>
<sequence length="328" mass="36793">MKAAEKEAHDAHFCVDKQNIALWPREPPPKQDPSLGLQKSLAIRVGLICLSLVVVTSIVLQAILYPWLMGTVSNVKTSAELLKGRVDNISTLGSEIKKNSGGVKAASVQIQTVNASLDSVHSQILMLKTSVEKAKAQIQSLRKKWEEVDHLNTQIPELKKDMDKASALNGMVRALQGRMDNINKLLRQQSDILQMVSQGWKFFKENFYYFSRTPKTWYSAEQFCVSRNSRLTSVTSQNEQEFLYKTAGGVQSWIGLTKAGSEGGWYWVDNTPFNKGSVSFWLPGEPNNVGNSEHCVNIKVSSLQSWNDDSCDIKLYFICKQPYVQSEP</sequence>
<feature type="transmembrane region" description="Helical" evidence="4">
    <location>
        <begin position="45"/>
        <end position="68"/>
    </location>
</feature>
<dbReference type="SMART" id="SM00034">
    <property type="entry name" value="CLECT"/>
    <property type="match status" value="1"/>
</dbReference>
<keyword evidence="3" id="KW-0175">Coiled coil</keyword>
<dbReference type="RefSeq" id="XP_005385664.1">
    <property type="nucleotide sequence ID" value="XM_005385607.2"/>
</dbReference>
<dbReference type="GeneID" id="102030441"/>
<feature type="coiled-coil region" evidence="3">
    <location>
        <begin position="124"/>
        <end position="168"/>
    </location>
</feature>
<accession>A0A8C2VDY5</accession>
<dbReference type="PROSITE" id="PS50041">
    <property type="entry name" value="C_TYPE_LECTIN_2"/>
    <property type="match status" value="1"/>
</dbReference>
<keyword evidence="2" id="KW-1015">Disulfide bond</keyword>
<dbReference type="Ensembl" id="ENSCLAT00000013611.1">
    <property type="protein sequence ID" value="ENSCLAP00000013457.1"/>
    <property type="gene ID" value="ENSCLAG00000009303.1"/>
</dbReference>
<keyword evidence="4" id="KW-0812">Transmembrane</keyword>
<dbReference type="InterPro" id="IPR050111">
    <property type="entry name" value="C-type_lectin/snaclec_domain"/>
</dbReference>
<dbReference type="Proteomes" id="UP000694398">
    <property type="component" value="Unassembled WGS sequence"/>
</dbReference>
<keyword evidence="4" id="KW-1133">Transmembrane helix</keyword>
<gene>
    <name evidence="6" type="primary">CD207</name>
</gene>
<evidence type="ECO:0000259" key="5">
    <source>
        <dbReference type="PROSITE" id="PS50041"/>
    </source>
</evidence>
<dbReference type="GeneTree" id="ENSGT00940000161863"/>
<dbReference type="OrthoDB" id="2142683at2759"/>
<dbReference type="PROSITE" id="PS00615">
    <property type="entry name" value="C_TYPE_LECTIN_1"/>
    <property type="match status" value="1"/>
</dbReference>
<evidence type="ECO:0000256" key="4">
    <source>
        <dbReference type="SAM" id="Phobius"/>
    </source>
</evidence>
<proteinExistence type="predicted"/>
<dbReference type="SUPFAM" id="SSF56436">
    <property type="entry name" value="C-type lectin-like"/>
    <property type="match status" value="1"/>
</dbReference>
<evidence type="ECO:0000313" key="6">
    <source>
        <dbReference type="Ensembl" id="ENSCLAP00000013457.1"/>
    </source>
</evidence>
<evidence type="ECO:0000313" key="7">
    <source>
        <dbReference type="Proteomes" id="UP000694398"/>
    </source>
</evidence>
<evidence type="ECO:0000256" key="3">
    <source>
        <dbReference type="SAM" id="Coils"/>
    </source>
</evidence>
<dbReference type="Pfam" id="PF00059">
    <property type="entry name" value="Lectin_C"/>
    <property type="match status" value="1"/>
</dbReference>
<dbReference type="Gene3D" id="1.20.5.170">
    <property type="match status" value="1"/>
</dbReference>
<dbReference type="InterPro" id="IPR016187">
    <property type="entry name" value="CTDL_fold"/>
</dbReference>
<dbReference type="InterPro" id="IPR018378">
    <property type="entry name" value="C-type_lectin_CS"/>
</dbReference>
<reference evidence="6" key="2">
    <citation type="submission" date="2025-09" db="UniProtKB">
        <authorList>
            <consortium name="Ensembl"/>
        </authorList>
    </citation>
    <scope>IDENTIFICATION</scope>
</reference>
<dbReference type="InterPro" id="IPR001304">
    <property type="entry name" value="C-type_lectin-like"/>
</dbReference>
<dbReference type="OMA" id="WYSAEQF"/>
<dbReference type="GO" id="GO:0051607">
    <property type="term" value="P:defense response to virus"/>
    <property type="evidence" value="ECO:0007669"/>
    <property type="project" value="Ensembl"/>
</dbReference>
<dbReference type="GO" id="GO:0030246">
    <property type="term" value="F:carbohydrate binding"/>
    <property type="evidence" value="ECO:0007669"/>
    <property type="project" value="UniProtKB-KW"/>
</dbReference>
<name>A0A8C2VDY5_CHILA</name>
<feature type="domain" description="C-type lectin" evidence="5">
    <location>
        <begin position="203"/>
        <end position="320"/>
    </location>
</feature>
<dbReference type="InterPro" id="IPR033989">
    <property type="entry name" value="CD209-like_CTLD"/>
</dbReference>
<keyword evidence="7" id="KW-1185">Reference proteome</keyword>
<protein>
    <submittedName>
        <fullName evidence="6">CD207 molecule</fullName>
    </submittedName>
</protein>
<keyword evidence="4" id="KW-0472">Membrane</keyword>